<dbReference type="VEuPathDB" id="CryptoDB:cand_017340"/>
<name>A0A1J4MT82_9CRYT</name>
<evidence type="ECO:0000313" key="1">
    <source>
        <dbReference type="EMBL" id="OII77450.1"/>
    </source>
</evidence>
<evidence type="ECO:0000313" key="2">
    <source>
        <dbReference type="Proteomes" id="UP000186804"/>
    </source>
</evidence>
<organism evidence="1 2">
    <name type="scientific">Cryptosporidium andersoni</name>
    <dbReference type="NCBI Taxonomy" id="117008"/>
    <lineage>
        <taxon>Eukaryota</taxon>
        <taxon>Sar</taxon>
        <taxon>Alveolata</taxon>
        <taxon>Apicomplexa</taxon>
        <taxon>Conoidasida</taxon>
        <taxon>Coccidia</taxon>
        <taxon>Eucoccidiorida</taxon>
        <taxon>Eimeriorina</taxon>
        <taxon>Cryptosporidiidae</taxon>
        <taxon>Cryptosporidium</taxon>
    </lineage>
</organism>
<reference evidence="1 2" key="1">
    <citation type="submission" date="2016-10" db="EMBL/GenBank/DDBJ databases">
        <title>Reductive evolution of mitochondrial metabolism and differential evolution of invasion-related proteins in Cryptosporidium.</title>
        <authorList>
            <person name="Liu S."/>
            <person name="Roellig D.M."/>
            <person name="Guo Y."/>
            <person name="Li N."/>
            <person name="Frace M.A."/>
            <person name="Tang K."/>
            <person name="Zhang L."/>
            <person name="Feng Y."/>
            <person name="Xiao L."/>
        </authorList>
    </citation>
    <scope>NUCLEOTIDE SEQUENCE [LARGE SCALE GENOMIC DNA]</scope>
    <source>
        <strain evidence="1">30847</strain>
    </source>
</reference>
<proteinExistence type="predicted"/>
<protein>
    <submittedName>
        <fullName evidence="1">Uncharacterized protein</fullName>
    </submittedName>
</protein>
<dbReference type="EMBL" id="LRBS01000036">
    <property type="protein sequence ID" value="OII77450.1"/>
    <property type="molecule type" value="Genomic_DNA"/>
</dbReference>
<dbReference type="GeneID" id="92365919"/>
<accession>A0A1J4MT82</accession>
<dbReference type="Proteomes" id="UP000186804">
    <property type="component" value="Unassembled WGS sequence"/>
</dbReference>
<gene>
    <name evidence="1" type="ORF">cand_017340</name>
</gene>
<dbReference type="RefSeq" id="XP_067069296.1">
    <property type="nucleotide sequence ID" value="XM_067211968.1"/>
</dbReference>
<comment type="caution">
    <text evidence="1">The sequence shown here is derived from an EMBL/GenBank/DDBJ whole genome shotgun (WGS) entry which is preliminary data.</text>
</comment>
<keyword evidence="2" id="KW-1185">Reference proteome</keyword>
<dbReference type="OrthoDB" id="10377767at2759"/>
<dbReference type="AlphaFoldDB" id="A0A1J4MT82"/>
<sequence>MDLFVGNPKFLKTELWFRHKGLDMRYFGLWHLLFDFFYDNKKPQDEFELAVSKVSTQMSGIRRRAYPYDPPTVHKGRHCQHVFKVLKIQKCKNTLNFMIYLISLTYGLSSYIQKAILLLFVLLCTHSTLFGLNMRERVEKFLNNQDLRNLLLTESHESLRRYITQCSNESPNLFSGRDSSLVSHNLSIPFIFLISSPQGFGNLSCLVMIELYRSGVSDRLEFPLFLLFLLPRMQSADLSLLLLYLLMEASLFEGSYHTGIRSFFTSSAHRERSLQKITANFGVNLDGFLDGFLDCILKYRSEFLPGAEELNLPEARRYVASARSRN</sequence>